<dbReference type="OrthoDB" id="1395829at2"/>
<evidence type="ECO:0000256" key="1">
    <source>
        <dbReference type="SAM" id="MobiDB-lite"/>
    </source>
</evidence>
<sequence length="653" mass="74103">MEKQCKWHFKEEGGRDVGPNDPVDEKFKGMPYYSIVREAIQNSLDAVRDKSEPVKVDFKFSKLNRSDMPNFFELEKHIIQSQEYYNDNPNAKRLFAGMLKYLNDDNPGERRLEIPCLKISDYNTYGMTYVEGITTSPFYAFLRAGGVSSKNQSSGGSFGFGKGAYYTLSPIKTILVSTVDENDKAFFQGSTILTTHKDVNGNKLTAYGYYDNNNGEPVNNAEDIPEIFQRTEKGTDVLIIGLWPEFEIINLMVKSVLNNFWLSIHDDKLIVQIDNIIIKKENLERIIDDYFKNEFEHGSANEIETWNPKSYYKAIKYALNSDQFQLFEEELDTIGKVRLYVYLEKGLPNRVSYFRTPRMVVFKRTNRKVNGYAAVFICDSKIGNDILRLMENPAHNEWKKENYPKEEGSVSKISKKAEAAIAEFINAKLDSLSKIKTGKKITFIGLEEYLSIPEDLLEKEENSEFEGMSADSSSGKRSNDITDEETGMITSEIDKSPVIKPKIKSHPEITKEFDMDVDIDGENKVMTGGGENGDGNSNQSDTHEKKGSPNSQGEQSKTLIKIDFKVVAQFENEKLYHNLIINTPTNVSFAELELLVGADNDRSDGIQLTYTTVGETLNNIIKKVPLIAGKNLIKVCFADNIKHSIKLKAYEIH</sequence>
<evidence type="ECO:0000313" key="3">
    <source>
        <dbReference type="Proteomes" id="UP000320643"/>
    </source>
</evidence>
<name>A0A552V4J5_9FLAO</name>
<accession>A0A552V4J5</accession>
<feature type="region of interest" description="Disordered" evidence="1">
    <location>
        <begin position="460"/>
        <end position="505"/>
    </location>
</feature>
<keyword evidence="3" id="KW-1185">Reference proteome</keyword>
<proteinExistence type="predicted"/>
<dbReference type="EMBL" id="VJVZ01000004">
    <property type="protein sequence ID" value="TRW25361.1"/>
    <property type="molecule type" value="Genomic_DNA"/>
</dbReference>
<evidence type="ECO:0000313" key="2">
    <source>
        <dbReference type="EMBL" id="TRW25361.1"/>
    </source>
</evidence>
<protein>
    <submittedName>
        <fullName evidence="2">Uncharacterized protein</fullName>
    </submittedName>
</protein>
<feature type="region of interest" description="Disordered" evidence="1">
    <location>
        <begin position="517"/>
        <end position="555"/>
    </location>
</feature>
<gene>
    <name evidence="2" type="ORF">FMM05_08640</name>
</gene>
<organism evidence="2 3">
    <name type="scientific">Flavobacterium zepuense</name>
    <dbReference type="NCBI Taxonomy" id="2593302"/>
    <lineage>
        <taxon>Bacteria</taxon>
        <taxon>Pseudomonadati</taxon>
        <taxon>Bacteroidota</taxon>
        <taxon>Flavobacteriia</taxon>
        <taxon>Flavobacteriales</taxon>
        <taxon>Flavobacteriaceae</taxon>
        <taxon>Flavobacterium</taxon>
    </lineage>
</organism>
<reference evidence="2 3" key="1">
    <citation type="submission" date="2019-07" db="EMBL/GenBank/DDBJ databases">
        <title>Flavobacterium sp. nov., isolated from glacier ice.</title>
        <authorList>
            <person name="Liu Q."/>
            <person name="Xin Y.-H."/>
        </authorList>
    </citation>
    <scope>NUCLEOTIDE SEQUENCE [LARGE SCALE GENOMIC DNA]</scope>
    <source>
        <strain evidence="2 3">ZT4R6</strain>
    </source>
</reference>
<dbReference type="Proteomes" id="UP000320643">
    <property type="component" value="Unassembled WGS sequence"/>
</dbReference>
<dbReference type="AlphaFoldDB" id="A0A552V4J5"/>
<comment type="caution">
    <text evidence="2">The sequence shown here is derived from an EMBL/GenBank/DDBJ whole genome shotgun (WGS) entry which is preliminary data.</text>
</comment>
<dbReference type="RefSeq" id="WP_143372943.1">
    <property type="nucleotide sequence ID" value="NZ_VJVZ01000004.1"/>
</dbReference>